<reference evidence="1 2" key="1">
    <citation type="submission" date="2021-03" db="EMBL/GenBank/DDBJ databases">
        <title>Genomic Encyclopedia of Type Strains, Phase IV (KMG-IV): sequencing the most valuable type-strain genomes for metagenomic binning, comparative biology and taxonomic classification.</title>
        <authorList>
            <person name="Goeker M."/>
        </authorList>
    </citation>
    <scope>NUCLEOTIDE SEQUENCE [LARGE SCALE GENOMIC DNA]</scope>
    <source>
        <strain evidence="1 2">DSM 1289</strain>
    </source>
</reference>
<evidence type="ECO:0000313" key="1">
    <source>
        <dbReference type="EMBL" id="MBP1855219.1"/>
    </source>
</evidence>
<sequence length="75" mass="8505">MTVVNNIRTLNTGNALLENSLCDFVAYGRPFLADAAFLIKSLKNYDYKSCFECRTCQWFISGEKCPAQVKMKTVL</sequence>
<dbReference type="SUPFAM" id="SSF51395">
    <property type="entry name" value="FMN-linked oxidoreductases"/>
    <property type="match status" value="1"/>
</dbReference>
<protein>
    <submittedName>
        <fullName evidence="1">2,4-dienoyl-CoA reductase-like NADH-dependent reductase (Old Yellow Enzyme family)</fullName>
    </submittedName>
</protein>
<organism evidence="1 2">
    <name type="scientific">Metaclostridioides mangenotii</name>
    <dbReference type="NCBI Taxonomy" id="1540"/>
    <lineage>
        <taxon>Bacteria</taxon>
        <taxon>Bacillati</taxon>
        <taxon>Bacillota</taxon>
        <taxon>Clostridia</taxon>
        <taxon>Peptostreptococcales</taxon>
        <taxon>Peptostreptococcaceae</taxon>
        <taxon>Metaclostridioides</taxon>
    </lineage>
</organism>
<dbReference type="RefSeq" id="WP_234926186.1">
    <property type="nucleotide sequence ID" value="NZ_JAGGJX010000002.1"/>
</dbReference>
<dbReference type="InterPro" id="IPR013785">
    <property type="entry name" value="Aldolase_TIM"/>
</dbReference>
<dbReference type="Gene3D" id="3.20.20.70">
    <property type="entry name" value="Aldolase class I"/>
    <property type="match status" value="1"/>
</dbReference>
<evidence type="ECO:0000313" key="2">
    <source>
        <dbReference type="Proteomes" id="UP000767291"/>
    </source>
</evidence>
<dbReference type="Proteomes" id="UP000767291">
    <property type="component" value="Unassembled WGS sequence"/>
</dbReference>
<name>A0ABS4EBB0_9FIRM</name>
<accession>A0ABS4EBB0</accession>
<gene>
    <name evidence="1" type="ORF">J2Z43_001612</name>
</gene>
<proteinExistence type="predicted"/>
<dbReference type="EMBL" id="JAGGJX010000002">
    <property type="protein sequence ID" value="MBP1855219.1"/>
    <property type="molecule type" value="Genomic_DNA"/>
</dbReference>
<comment type="caution">
    <text evidence="1">The sequence shown here is derived from an EMBL/GenBank/DDBJ whole genome shotgun (WGS) entry which is preliminary data.</text>
</comment>
<keyword evidence="2" id="KW-1185">Reference proteome</keyword>